<dbReference type="Proteomes" id="UP000326777">
    <property type="component" value="Genome"/>
</dbReference>
<feature type="transmembrane region" description="Helical" evidence="1">
    <location>
        <begin position="32"/>
        <end position="56"/>
    </location>
</feature>
<accession>A0A5P8PH88</accession>
<feature type="transmembrane region" description="Helical" evidence="1">
    <location>
        <begin position="68"/>
        <end position="89"/>
    </location>
</feature>
<evidence type="ECO:0000256" key="1">
    <source>
        <dbReference type="SAM" id="Phobius"/>
    </source>
</evidence>
<keyword evidence="1" id="KW-0472">Membrane</keyword>
<gene>
    <name evidence="2" type="ORF">CPT_Muldoon_084</name>
</gene>
<keyword evidence="1" id="KW-0812">Transmembrane</keyword>
<evidence type="ECO:0000313" key="3">
    <source>
        <dbReference type="Proteomes" id="UP000326777"/>
    </source>
</evidence>
<proteinExistence type="predicted"/>
<name>A0A5P8PH88_9CAUD</name>
<organism evidence="2 3">
    <name type="scientific">Serratia phage Muldoon</name>
    <dbReference type="NCBI Taxonomy" id="2601678"/>
    <lineage>
        <taxon>Viruses</taxon>
        <taxon>Duplodnaviria</taxon>
        <taxon>Heunggongvirae</taxon>
        <taxon>Uroviricota</taxon>
        <taxon>Caudoviricetes</taxon>
        <taxon>Muldoonvirus</taxon>
        <taxon>Muldoonvirus muldoon</taxon>
    </lineage>
</organism>
<keyword evidence="3" id="KW-1185">Reference proteome</keyword>
<keyword evidence="1" id="KW-1133">Transmembrane helix</keyword>
<protein>
    <submittedName>
        <fullName evidence="2">Uncharacterized protein</fullName>
    </submittedName>
</protein>
<sequence length="124" mass="14807">MKIKRDSRLYRYLSFFHSPYDMPKTNCQVFRTLFMSGFVLPVFLLFVMFWIIIAMHDFSMTILGMDNWLAWFLVPQTTIFSALSLYCAAQGFEKITTWMHEQQFKPKKKKEKPGPMCSFVEYVD</sequence>
<dbReference type="EMBL" id="MN095771">
    <property type="protein sequence ID" value="QFR56039.1"/>
    <property type="molecule type" value="Genomic_DNA"/>
</dbReference>
<evidence type="ECO:0000313" key="2">
    <source>
        <dbReference type="EMBL" id="QFR56039.1"/>
    </source>
</evidence>
<reference evidence="3" key="1">
    <citation type="submission" date="2019-06" db="EMBL/GenBank/DDBJ databases">
        <title>Complete genome sequence of Serratia marcescens phage Muldoon.</title>
        <authorList>
            <person name="Campbell S."/>
            <person name="Atkinson C."/>
            <person name="Moreland R."/>
            <person name="Liu M."/>
            <person name="Ramsey J."/>
            <person name="Leavitt J."/>
        </authorList>
    </citation>
    <scope>NUCLEOTIDE SEQUENCE [LARGE SCALE GENOMIC DNA]</scope>
</reference>